<evidence type="ECO:0000313" key="4">
    <source>
        <dbReference type="Proteomes" id="UP000504604"/>
    </source>
</evidence>
<evidence type="ECO:0000256" key="2">
    <source>
        <dbReference type="PROSITE-ProRule" id="PRU00708"/>
    </source>
</evidence>
<organism evidence="4 5">
    <name type="scientific">Sesamum indicum</name>
    <name type="common">Oriental sesame</name>
    <name type="synonym">Sesamum orientale</name>
    <dbReference type="NCBI Taxonomy" id="4182"/>
    <lineage>
        <taxon>Eukaryota</taxon>
        <taxon>Viridiplantae</taxon>
        <taxon>Streptophyta</taxon>
        <taxon>Embryophyta</taxon>
        <taxon>Tracheophyta</taxon>
        <taxon>Spermatophyta</taxon>
        <taxon>Magnoliopsida</taxon>
        <taxon>eudicotyledons</taxon>
        <taxon>Gunneridae</taxon>
        <taxon>Pentapetalae</taxon>
        <taxon>asterids</taxon>
        <taxon>lamiids</taxon>
        <taxon>Lamiales</taxon>
        <taxon>Pedaliaceae</taxon>
        <taxon>Sesamum</taxon>
    </lineage>
</organism>
<dbReference type="PANTHER" id="PTHR47003">
    <property type="entry name" value="OS01G0970900 PROTEIN"/>
    <property type="match status" value="1"/>
</dbReference>
<name>A0A6I9UJF9_SESIN</name>
<dbReference type="GeneID" id="105177574"/>
<dbReference type="Gramene" id="SIN_1004894.t">
    <property type="protein sequence ID" value="SIN_1004894.t.cds1"/>
    <property type="gene ID" value="SIN_1004894"/>
</dbReference>
<dbReference type="AlphaFoldDB" id="A0A6I9UJF9"/>
<keyword evidence="1" id="KW-0677">Repeat</keyword>
<dbReference type="RefSeq" id="XP_011099083.1">
    <property type="nucleotide sequence ID" value="XM_011100781.2"/>
</dbReference>
<evidence type="ECO:0000256" key="1">
    <source>
        <dbReference type="ARBA" id="ARBA00022737"/>
    </source>
</evidence>
<proteinExistence type="predicted"/>
<sequence length="651" mass="73445">MRNQLLRLLLLRSHPSSQPRISQVHHLCSFTSPLLHPRAPSVTLEPFALPRHFASSPELAVEPPKPPSDQAIFFRDIFAEPGKSNDEIKLDLDRKNIVVTHDLILSVLKNSDTAPDVAKRIFDWVLESQGEKLSSKSYNLMLGILGGNGFVKETWDMIAIMKKKGYGVLKGAFTRISEKFEKDGLTDDVEKLKDLYARGSASCEKNYASGENGFEEVCSKVSKIIRREVWGEDVEKQLQELDVEFSSDLVARVLENLEMEPNKALIFFRWVQESGSFKHDQRSFNAIARVLSKEEHTQKFWRVVNEMRSEGHDMERETYINILERFVKRKMLQDAVDLYEFSMLGGNKPSVLDCTFLLKKIVVGKELDMDLFFKVMQVFKANGNVLTNANLDAIIKSLTSVGRMTECNRILAAMEEAGYVPTGSSRSNIAFKLSRGGKTKEATELMEKMVASEHSSDYSTWMSLIKGYCVARDLDEACNSFKEMVDKEGASSAGPALDLLVGTYCRKNRPLDAYNFLVEMVTGRGLSPWHTTYKALTSKLLAKKHFKQALGVMDMMKDQGYPPDLDSFVGYLSRTGCVEDAVIFSQTMTSKRFPATSVFLRLFEAYLKAGRRTEAQDFLSRCPRYIRNHADVLNLFCSTQSGVTRTAAVAV</sequence>
<protein>
    <submittedName>
        <fullName evidence="5">Pentatricopeptide repeat-containing protein At3g02490, mitochondrial</fullName>
    </submittedName>
</protein>
<dbReference type="OrthoDB" id="777957at2759"/>
<dbReference type="Proteomes" id="UP000504604">
    <property type="component" value="Linkage group LG15"/>
</dbReference>
<dbReference type="InterPro" id="IPR044578">
    <property type="entry name" value="BIR6-like"/>
</dbReference>
<dbReference type="Gene3D" id="1.25.40.10">
    <property type="entry name" value="Tetratricopeptide repeat domain"/>
    <property type="match status" value="3"/>
</dbReference>
<dbReference type="Pfam" id="PF01535">
    <property type="entry name" value="PPR"/>
    <property type="match status" value="1"/>
</dbReference>
<evidence type="ECO:0000313" key="5">
    <source>
        <dbReference type="RefSeq" id="XP_011099083.1"/>
    </source>
</evidence>
<reference evidence="5" key="1">
    <citation type="submission" date="2025-08" db="UniProtKB">
        <authorList>
            <consortium name="RefSeq"/>
        </authorList>
    </citation>
    <scope>IDENTIFICATION</scope>
</reference>
<keyword evidence="4" id="KW-1185">Reference proteome</keyword>
<dbReference type="PANTHER" id="PTHR47003:SF3">
    <property type="entry name" value="SMALL RIBOSOMAL SUBUNIT PROTEIN MS81 (RPPR8)"/>
    <property type="match status" value="1"/>
</dbReference>
<gene>
    <name evidence="5" type="primary">LOC105177574</name>
</gene>
<dbReference type="KEGG" id="sind:105177574"/>
<dbReference type="PROSITE" id="PS51375">
    <property type="entry name" value="PPR"/>
    <property type="match status" value="1"/>
</dbReference>
<feature type="repeat" description="PPR" evidence="2">
    <location>
        <begin position="457"/>
        <end position="487"/>
    </location>
</feature>
<dbReference type="FunCoup" id="A0A6I9UJF9">
    <property type="interactions" value="1937"/>
</dbReference>
<dbReference type="NCBIfam" id="TIGR00756">
    <property type="entry name" value="PPR"/>
    <property type="match status" value="1"/>
</dbReference>
<evidence type="ECO:0000259" key="3">
    <source>
        <dbReference type="Pfam" id="PF23276"/>
    </source>
</evidence>
<dbReference type="InParanoid" id="A0A6I9UJF9"/>
<dbReference type="InterPro" id="IPR057027">
    <property type="entry name" value="TPR_mt"/>
</dbReference>
<dbReference type="InterPro" id="IPR002885">
    <property type="entry name" value="PPR_rpt"/>
</dbReference>
<dbReference type="GO" id="GO:0008380">
    <property type="term" value="P:RNA splicing"/>
    <property type="evidence" value="ECO:0007669"/>
    <property type="project" value="InterPro"/>
</dbReference>
<dbReference type="InterPro" id="IPR011990">
    <property type="entry name" value="TPR-like_helical_dom_sf"/>
</dbReference>
<dbReference type="Pfam" id="PF23276">
    <property type="entry name" value="TPR_24"/>
    <property type="match status" value="1"/>
</dbReference>
<accession>A0A6I9UJF9</accession>
<feature type="domain" description="Pentatricopeptide repeat-containing protein-mitochondrial" evidence="3">
    <location>
        <begin position="364"/>
        <end position="484"/>
    </location>
</feature>